<sequence length="162" mass="18756">MTILQILDTKDFMSKLLVKDTFDDFLLVKADICTSVSTSIDGRINKDFFDDTEIIPEEYPKWSNLKPLCFEIIKGKVLPLSVKIILKLPKESLEDFLSKAGIPERKGEIQGLFINIHFDKNNLKVVTGTSLKTFSIDKTIEFEWDKWVKNFMFNEKIENEEA</sequence>
<dbReference type="OrthoDB" id="9787986at2"/>
<accession>A0A1I0ZRK3</accession>
<proteinExistence type="predicted"/>
<protein>
    <submittedName>
        <fullName evidence="1">Uncharacterized protein</fullName>
    </submittedName>
</protein>
<dbReference type="EMBL" id="FOJY01000017">
    <property type="protein sequence ID" value="SFB27992.1"/>
    <property type="molecule type" value="Genomic_DNA"/>
</dbReference>
<dbReference type="Pfam" id="PF18988">
    <property type="entry name" value="DUF5721"/>
    <property type="match status" value="1"/>
</dbReference>
<dbReference type="AlphaFoldDB" id="A0A1I0ZRK3"/>
<dbReference type="InterPro" id="IPR043779">
    <property type="entry name" value="DUF5721"/>
</dbReference>
<dbReference type="RefSeq" id="WP_092873556.1">
    <property type="nucleotide sequence ID" value="NZ_FOJY01000017.1"/>
</dbReference>
<keyword evidence="2" id="KW-1185">Reference proteome</keyword>
<organism evidence="1 2">
    <name type="scientific">Acetitomaculum ruminis DSM 5522</name>
    <dbReference type="NCBI Taxonomy" id="1120918"/>
    <lineage>
        <taxon>Bacteria</taxon>
        <taxon>Bacillati</taxon>
        <taxon>Bacillota</taxon>
        <taxon>Clostridia</taxon>
        <taxon>Lachnospirales</taxon>
        <taxon>Lachnospiraceae</taxon>
        <taxon>Acetitomaculum</taxon>
    </lineage>
</organism>
<name>A0A1I0ZRK3_9FIRM</name>
<reference evidence="1 2" key="1">
    <citation type="submission" date="2016-10" db="EMBL/GenBank/DDBJ databases">
        <authorList>
            <person name="de Groot N.N."/>
        </authorList>
    </citation>
    <scope>NUCLEOTIDE SEQUENCE [LARGE SCALE GENOMIC DNA]</scope>
    <source>
        <strain evidence="1 2">DSM 5522</strain>
    </source>
</reference>
<gene>
    <name evidence="1" type="ORF">SAMN05216249_1173</name>
</gene>
<evidence type="ECO:0000313" key="2">
    <source>
        <dbReference type="Proteomes" id="UP000198838"/>
    </source>
</evidence>
<dbReference type="Proteomes" id="UP000198838">
    <property type="component" value="Unassembled WGS sequence"/>
</dbReference>
<evidence type="ECO:0000313" key="1">
    <source>
        <dbReference type="EMBL" id="SFB27992.1"/>
    </source>
</evidence>
<dbReference type="STRING" id="1120918.SAMN05216249_1173"/>